<keyword evidence="2" id="KW-1185">Reference proteome</keyword>
<comment type="caution">
    <text evidence="1">The sequence shown here is derived from an EMBL/GenBank/DDBJ whole genome shotgun (WGS) entry which is preliminary data.</text>
</comment>
<evidence type="ECO:0000313" key="1">
    <source>
        <dbReference type="EMBL" id="GAA4511793.1"/>
    </source>
</evidence>
<gene>
    <name evidence="1" type="ORF">GCM10023173_04970</name>
</gene>
<name>A0ABP8QWE4_9SPHI</name>
<dbReference type="RefSeq" id="WP_345064241.1">
    <property type="nucleotide sequence ID" value="NZ_BAABGR010000006.1"/>
</dbReference>
<evidence type="ECO:0008006" key="3">
    <source>
        <dbReference type="Google" id="ProtNLM"/>
    </source>
</evidence>
<sequence length="95" mass="11044">MGKKVNINIEKLEDALKNIKARFECGQIAHMKEITSSSFYVNGMYRALSMGNDTFISRFNNPEELTLNDILKLADKHLTVKLYDTACYFYHYKLL</sequence>
<reference evidence="2" key="1">
    <citation type="journal article" date="2019" name="Int. J. Syst. Evol. Microbiol.">
        <title>The Global Catalogue of Microorganisms (GCM) 10K type strain sequencing project: providing services to taxonomists for standard genome sequencing and annotation.</title>
        <authorList>
            <consortium name="The Broad Institute Genomics Platform"/>
            <consortium name="The Broad Institute Genome Sequencing Center for Infectious Disease"/>
            <person name="Wu L."/>
            <person name="Ma J."/>
        </authorList>
    </citation>
    <scope>NUCLEOTIDE SEQUENCE [LARGE SCALE GENOMIC DNA]</scope>
    <source>
        <strain evidence="2">JCM 17858</strain>
    </source>
</reference>
<accession>A0ABP8QWE4</accession>
<dbReference type="Proteomes" id="UP001500394">
    <property type="component" value="Unassembled WGS sequence"/>
</dbReference>
<dbReference type="EMBL" id="BAABGR010000006">
    <property type="protein sequence ID" value="GAA4511793.1"/>
    <property type="molecule type" value="Genomic_DNA"/>
</dbReference>
<protein>
    <recommendedName>
        <fullName evidence="3">Phage protein</fullName>
    </recommendedName>
</protein>
<proteinExistence type="predicted"/>
<organism evidence="1 2">
    <name type="scientific">Sphingobacterium thermophilum</name>
    <dbReference type="NCBI Taxonomy" id="768534"/>
    <lineage>
        <taxon>Bacteria</taxon>
        <taxon>Pseudomonadati</taxon>
        <taxon>Bacteroidota</taxon>
        <taxon>Sphingobacteriia</taxon>
        <taxon>Sphingobacteriales</taxon>
        <taxon>Sphingobacteriaceae</taxon>
        <taxon>Sphingobacterium</taxon>
    </lineage>
</organism>
<evidence type="ECO:0000313" key="2">
    <source>
        <dbReference type="Proteomes" id="UP001500394"/>
    </source>
</evidence>